<evidence type="ECO:0000256" key="15">
    <source>
        <dbReference type="RuleBase" id="RU004106"/>
    </source>
</evidence>
<evidence type="ECO:0000256" key="7">
    <source>
        <dbReference type="ARBA" id="ARBA00022576"/>
    </source>
</evidence>
<evidence type="ECO:0000256" key="13">
    <source>
        <dbReference type="ARBA" id="ARBA00048798"/>
    </source>
</evidence>
<dbReference type="AlphaFoldDB" id="A0A1Q2MFI4"/>
<protein>
    <recommendedName>
        <fullName evidence="17">Branched-chain-amino-acid aminotransferase</fullName>
        <shortName evidence="17">BCAT</shortName>
        <ecNumber evidence="17">2.6.1.42</ecNumber>
    </recommendedName>
</protein>
<keyword evidence="10 16" id="KW-0663">Pyridoxal phosphate</keyword>
<organism evidence="18 19">
    <name type="scientific">Limihaloglobus sulfuriphilus</name>
    <dbReference type="NCBI Taxonomy" id="1851148"/>
    <lineage>
        <taxon>Bacteria</taxon>
        <taxon>Pseudomonadati</taxon>
        <taxon>Planctomycetota</taxon>
        <taxon>Phycisphaerae</taxon>
        <taxon>Sedimentisphaerales</taxon>
        <taxon>Sedimentisphaeraceae</taxon>
        <taxon>Limihaloglobus</taxon>
    </lineage>
</organism>
<dbReference type="InterPro" id="IPR018300">
    <property type="entry name" value="Aminotrans_IV_CS"/>
</dbReference>
<evidence type="ECO:0000313" key="19">
    <source>
        <dbReference type="Proteomes" id="UP000188181"/>
    </source>
</evidence>
<keyword evidence="9 17" id="KW-0808">Transferase</keyword>
<dbReference type="GO" id="GO:0009097">
    <property type="term" value="P:isoleucine biosynthetic process"/>
    <property type="evidence" value="ECO:0007669"/>
    <property type="project" value="UniProtKB-UniPathway"/>
</dbReference>
<evidence type="ECO:0000256" key="3">
    <source>
        <dbReference type="ARBA" id="ARBA00004824"/>
    </source>
</evidence>
<dbReference type="PANTHER" id="PTHR42743:SF11">
    <property type="entry name" value="AMINODEOXYCHORISMATE LYASE"/>
    <property type="match status" value="1"/>
</dbReference>
<name>A0A1Q2MFI4_9BACT</name>
<comment type="catalytic activity">
    <reaction evidence="12 17">
        <text>L-valine + 2-oxoglutarate = 3-methyl-2-oxobutanoate + L-glutamate</text>
        <dbReference type="Rhea" id="RHEA:24813"/>
        <dbReference type="ChEBI" id="CHEBI:11851"/>
        <dbReference type="ChEBI" id="CHEBI:16810"/>
        <dbReference type="ChEBI" id="CHEBI:29985"/>
        <dbReference type="ChEBI" id="CHEBI:57762"/>
        <dbReference type="EC" id="2.6.1.42"/>
    </reaction>
</comment>
<comment type="pathway">
    <text evidence="4 17">Amino-acid biosynthesis; L-valine biosynthesis; L-valine from pyruvate: step 4/4.</text>
</comment>
<keyword evidence="11 17" id="KW-0100">Branched-chain amino acid biosynthesis</keyword>
<evidence type="ECO:0000256" key="6">
    <source>
        <dbReference type="ARBA" id="ARBA00009320"/>
    </source>
</evidence>
<dbReference type="SUPFAM" id="SSF56752">
    <property type="entry name" value="D-aminoacid aminotransferase-like PLP-dependent enzymes"/>
    <property type="match status" value="1"/>
</dbReference>
<evidence type="ECO:0000256" key="12">
    <source>
        <dbReference type="ARBA" id="ARBA00048212"/>
    </source>
</evidence>
<comment type="catalytic activity">
    <reaction evidence="13 17">
        <text>L-isoleucine + 2-oxoglutarate = (S)-3-methyl-2-oxopentanoate + L-glutamate</text>
        <dbReference type="Rhea" id="RHEA:24801"/>
        <dbReference type="ChEBI" id="CHEBI:16810"/>
        <dbReference type="ChEBI" id="CHEBI:29985"/>
        <dbReference type="ChEBI" id="CHEBI:35146"/>
        <dbReference type="ChEBI" id="CHEBI:58045"/>
        <dbReference type="EC" id="2.6.1.42"/>
    </reaction>
</comment>
<dbReference type="InterPro" id="IPR043131">
    <property type="entry name" value="BCAT-like_N"/>
</dbReference>
<comment type="similarity">
    <text evidence="6 15">Belongs to the class-IV pyridoxal-phosphate-dependent aminotransferase family.</text>
</comment>
<dbReference type="GO" id="GO:0009099">
    <property type="term" value="P:L-valine biosynthetic process"/>
    <property type="evidence" value="ECO:0007669"/>
    <property type="project" value="UniProtKB-UniPathway"/>
</dbReference>
<dbReference type="GO" id="GO:0052656">
    <property type="term" value="F:L-isoleucine-2-oxoglutarate transaminase activity"/>
    <property type="evidence" value="ECO:0007669"/>
    <property type="project" value="RHEA"/>
</dbReference>
<comment type="catalytic activity">
    <reaction evidence="14 17">
        <text>L-leucine + 2-oxoglutarate = 4-methyl-2-oxopentanoate + L-glutamate</text>
        <dbReference type="Rhea" id="RHEA:18321"/>
        <dbReference type="ChEBI" id="CHEBI:16810"/>
        <dbReference type="ChEBI" id="CHEBI:17865"/>
        <dbReference type="ChEBI" id="CHEBI:29985"/>
        <dbReference type="ChEBI" id="CHEBI:57427"/>
        <dbReference type="EC" id="2.6.1.42"/>
    </reaction>
</comment>
<comment type="cofactor">
    <cofactor evidence="1 16">
        <name>pyridoxal 5'-phosphate</name>
        <dbReference type="ChEBI" id="CHEBI:597326"/>
    </cofactor>
</comment>
<dbReference type="InterPro" id="IPR043132">
    <property type="entry name" value="BCAT-like_C"/>
</dbReference>
<dbReference type="NCBIfam" id="NF006185">
    <property type="entry name" value="PRK08320.1"/>
    <property type="match status" value="1"/>
</dbReference>
<dbReference type="Gene3D" id="3.30.470.10">
    <property type="match status" value="1"/>
</dbReference>
<dbReference type="RefSeq" id="WP_146683633.1">
    <property type="nucleotide sequence ID" value="NZ_CP019646.1"/>
</dbReference>
<dbReference type="PANTHER" id="PTHR42743">
    <property type="entry name" value="AMINO-ACID AMINOTRANSFERASE"/>
    <property type="match status" value="1"/>
</dbReference>
<evidence type="ECO:0000256" key="11">
    <source>
        <dbReference type="ARBA" id="ARBA00023304"/>
    </source>
</evidence>
<evidence type="ECO:0000256" key="8">
    <source>
        <dbReference type="ARBA" id="ARBA00022605"/>
    </source>
</evidence>
<evidence type="ECO:0000256" key="14">
    <source>
        <dbReference type="ARBA" id="ARBA00049229"/>
    </source>
</evidence>
<gene>
    <name evidence="18" type="primary">ilvE_2</name>
    <name evidence="17" type="synonym">ilvE</name>
    <name evidence="18" type="ORF">SMSP2_01837</name>
</gene>
<dbReference type="UniPathway" id="UPA00047">
    <property type="reaction ID" value="UER00058"/>
</dbReference>
<evidence type="ECO:0000256" key="1">
    <source>
        <dbReference type="ARBA" id="ARBA00001933"/>
    </source>
</evidence>
<dbReference type="NCBIfam" id="TIGR01122">
    <property type="entry name" value="ilvE_I"/>
    <property type="match status" value="1"/>
</dbReference>
<dbReference type="Gene3D" id="3.20.10.10">
    <property type="entry name" value="D-amino Acid Aminotransferase, subunit A, domain 2"/>
    <property type="match status" value="1"/>
</dbReference>
<dbReference type="STRING" id="1851148.SMSP2_01837"/>
<dbReference type="NCBIfam" id="NF005146">
    <property type="entry name" value="PRK06606.1"/>
    <property type="match status" value="1"/>
</dbReference>
<dbReference type="CDD" id="cd01558">
    <property type="entry name" value="D-AAT_like"/>
    <property type="match status" value="1"/>
</dbReference>
<accession>A0A1Q2MFI4</accession>
<dbReference type="GO" id="GO:0009098">
    <property type="term" value="P:L-leucine biosynthetic process"/>
    <property type="evidence" value="ECO:0007669"/>
    <property type="project" value="UniProtKB-UniPathway"/>
</dbReference>
<comment type="function">
    <text evidence="2 17">Acts on leucine, isoleucine and valine.</text>
</comment>
<sequence length="286" mass="31592">MSLKIWINNKLVDEKDAVISVFDHGLLYGDGVFEGIRVYNGKIFKEQEHLVRLYESADAIRLQIALNIEEMSKAMNETVKANGIKQGYIRLIITRGIGTLGLDPFICKDASIIIIADNVQLYPKELYDKGLKVISSSVIRNHPMSLSPQIKSLNYLNNIMAKIEATDSGMLEAIMYNHEGYVAEATGDNIFIVKNGTIFTPPVSSGSLNGITRATVIELSDELGYDVVEQNLTRFDLYTADEVFLTGTAAEVIGIVEIDGRKIGDGAPGEITKELKDQFFKYASGE</sequence>
<comment type="pathway">
    <text evidence="5 17">Amino-acid biosynthesis; L-leucine biosynthesis; L-leucine from 3-methyl-2-oxobutanoate: step 4/4.</text>
</comment>
<dbReference type="FunFam" id="3.20.10.10:FF:000002">
    <property type="entry name" value="D-alanine aminotransferase"/>
    <property type="match status" value="1"/>
</dbReference>
<dbReference type="InterPro" id="IPR036038">
    <property type="entry name" value="Aminotransferase-like"/>
</dbReference>
<dbReference type="GO" id="GO:0052655">
    <property type="term" value="F:L-valine-2-oxoglutarate transaminase activity"/>
    <property type="evidence" value="ECO:0007669"/>
    <property type="project" value="RHEA"/>
</dbReference>
<dbReference type="GO" id="GO:0052654">
    <property type="term" value="F:L-leucine-2-oxoglutarate transaminase activity"/>
    <property type="evidence" value="ECO:0007669"/>
    <property type="project" value="RHEA"/>
</dbReference>
<evidence type="ECO:0000256" key="9">
    <source>
        <dbReference type="ARBA" id="ARBA00022679"/>
    </source>
</evidence>
<dbReference type="EC" id="2.6.1.42" evidence="17"/>
<dbReference type="UniPathway" id="UPA00049">
    <property type="reaction ID" value="UER00062"/>
</dbReference>
<dbReference type="KEGG" id="pbas:SMSP2_01837"/>
<evidence type="ECO:0000256" key="17">
    <source>
        <dbReference type="RuleBase" id="RU364094"/>
    </source>
</evidence>
<dbReference type="EMBL" id="CP019646">
    <property type="protein sequence ID" value="AQQ71463.1"/>
    <property type="molecule type" value="Genomic_DNA"/>
</dbReference>
<keyword evidence="19" id="KW-1185">Reference proteome</keyword>
<evidence type="ECO:0000256" key="2">
    <source>
        <dbReference type="ARBA" id="ARBA00003109"/>
    </source>
</evidence>
<evidence type="ECO:0000256" key="10">
    <source>
        <dbReference type="ARBA" id="ARBA00022898"/>
    </source>
</evidence>
<evidence type="ECO:0000313" key="18">
    <source>
        <dbReference type="EMBL" id="AQQ71463.1"/>
    </source>
</evidence>
<comment type="pathway">
    <text evidence="3 17">Amino-acid biosynthesis; L-isoleucine biosynthesis; L-isoleucine from 2-oxobutanoate: step 4/4.</text>
</comment>
<dbReference type="Proteomes" id="UP000188181">
    <property type="component" value="Chromosome"/>
</dbReference>
<keyword evidence="8 17" id="KW-0028">Amino-acid biosynthesis</keyword>
<evidence type="ECO:0000256" key="16">
    <source>
        <dbReference type="RuleBase" id="RU004516"/>
    </source>
</evidence>
<dbReference type="InterPro" id="IPR005785">
    <property type="entry name" value="B_amino_transI"/>
</dbReference>
<dbReference type="UniPathway" id="UPA00048">
    <property type="reaction ID" value="UER00073"/>
</dbReference>
<evidence type="ECO:0000256" key="4">
    <source>
        <dbReference type="ARBA" id="ARBA00004931"/>
    </source>
</evidence>
<evidence type="ECO:0000256" key="5">
    <source>
        <dbReference type="ARBA" id="ARBA00005072"/>
    </source>
</evidence>
<keyword evidence="7 17" id="KW-0032">Aminotransferase</keyword>
<dbReference type="InterPro" id="IPR050571">
    <property type="entry name" value="Class-IV_PLP-Dep_Aminotrnsfr"/>
</dbReference>
<dbReference type="GO" id="GO:0005829">
    <property type="term" value="C:cytosol"/>
    <property type="evidence" value="ECO:0007669"/>
    <property type="project" value="TreeGrafter"/>
</dbReference>
<reference evidence="19" key="1">
    <citation type="submission" date="2017-02" db="EMBL/GenBank/DDBJ databases">
        <title>Comparative genomics and description of representatives of a novel lineage of planctomycetes thriving in anoxic sediments.</title>
        <authorList>
            <person name="Spring S."/>
            <person name="Bunk B."/>
            <person name="Sproer C."/>
        </authorList>
    </citation>
    <scope>NUCLEOTIDE SEQUENCE [LARGE SCALE GENOMIC DNA]</scope>
    <source>
        <strain evidence="19">SM-Chi-D1</strain>
    </source>
</reference>
<dbReference type="OrthoDB" id="9805628at2"/>
<dbReference type="Pfam" id="PF01063">
    <property type="entry name" value="Aminotran_4"/>
    <property type="match status" value="1"/>
</dbReference>
<dbReference type="PROSITE" id="PS00770">
    <property type="entry name" value="AA_TRANSFER_CLASS_4"/>
    <property type="match status" value="1"/>
</dbReference>
<dbReference type="FunFam" id="3.30.470.10:FF:000006">
    <property type="entry name" value="Branched-chain-amino-acid aminotransferase"/>
    <property type="match status" value="1"/>
</dbReference>
<dbReference type="InterPro" id="IPR001544">
    <property type="entry name" value="Aminotrans_IV"/>
</dbReference>
<proteinExistence type="inferred from homology"/>